<dbReference type="Pfam" id="PF21730">
    <property type="entry name" value="Vma22_CCDC115"/>
    <property type="match status" value="1"/>
</dbReference>
<proteinExistence type="predicted"/>
<evidence type="ECO:0000256" key="1">
    <source>
        <dbReference type="ARBA" id="ARBA00093634"/>
    </source>
</evidence>
<evidence type="ECO:0000313" key="3">
    <source>
        <dbReference type="EMBL" id="KAK9729060.1"/>
    </source>
</evidence>
<evidence type="ECO:0000256" key="2">
    <source>
        <dbReference type="SAM" id="MobiDB-lite"/>
    </source>
</evidence>
<dbReference type="PANTHER" id="PTHR31996">
    <property type="entry name" value="COILED-COIL DOMAIN-CONTAINING PROTEIN 115"/>
    <property type="match status" value="1"/>
</dbReference>
<feature type="region of interest" description="Disordered" evidence="2">
    <location>
        <begin position="97"/>
        <end position="167"/>
    </location>
</feature>
<comment type="caution">
    <text evidence="3">The sequence shown here is derived from an EMBL/GenBank/DDBJ whole genome shotgun (WGS) entry which is preliminary data.</text>
</comment>
<gene>
    <name evidence="3" type="ORF">K7432_000574</name>
</gene>
<evidence type="ECO:0000313" key="4">
    <source>
        <dbReference type="Proteomes" id="UP001479436"/>
    </source>
</evidence>
<keyword evidence="4" id="KW-1185">Reference proteome</keyword>
<accession>A0ABR2WB01</accession>
<reference evidence="3 4" key="1">
    <citation type="submission" date="2023-04" db="EMBL/GenBank/DDBJ databases">
        <title>Genome of Basidiobolus ranarum AG-B5.</title>
        <authorList>
            <person name="Stajich J.E."/>
            <person name="Carter-House D."/>
            <person name="Gryganskyi A."/>
        </authorList>
    </citation>
    <scope>NUCLEOTIDE SEQUENCE [LARGE SCALE GENOMIC DNA]</scope>
    <source>
        <strain evidence="3 4">AG-B5</strain>
    </source>
</reference>
<dbReference type="InterPro" id="IPR040357">
    <property type="entry name" value="Vma22/CCDC115"/>
</dbReference>
<dbReference type="Proteomes" id="UP001479436">
    <property type="component" value="Unassembled WGS sequence"/>
</dbReference>
<dbReference type="PANTHER" id="PTHR31996:SF2">
    <property type="entry name" value="COILED-COIL DOMAIN-CONTAINING PROTEIN 115"/>
    <property type="match status" value="1"/>
</dbReference>
<feature type="compositionally biased region" description="Basic and acidic residues" evidence="2">
    <location>
        <begin position="118"/>
        <end position="149"/>
    </location>
</feature>
<protein>
    <recommendedName>
        <fullName evidence="1">Vacuolar ATPase assembly protein VMA22</fullName>
    </recommendedName>
</protein>
<feature type="region of interest" description="Disordered" evidence="2">
    <location>
        <begin position="214"/>
        <end position="235"/>
    </location>
</feature>
<organism evidence="3 4">
    <name type="scientific">Basidiobolus ranarum</name>
    <dbReference type="NCBI Taxonomy" id="34480"/>
    <lineage>
        <taxon>Eukaryota</taxon>
        <taxon>Fungi</taxon>
        <taxon>Fungi incertae sedis</taxon>
        <taxon>Zoopagomycota</taxon>
        <taxon>Entomophthoromycotina</taxon>
        <taxon>Basidiobolomycetes</taxon>
        <taxon>Basidiobolales</taxon>
        <taxon>Basidiobolaceae</taxon>
        <taxon>Basidiobolus</taxon>
    </lineage>
</organism>
<dbReference type="EMBL" id="JASJQH010006886">
    <property type="protein sequence ID" value="KAK9729060.1"/>
    <property type="molecule type" value="Genomic_DNA"/>
</dbReference>
<sequence length="235" mass="26688">MESLSTKIDSALVEYMSEMDVYQTHLENLKNCFKEGFFHLGQAKYIMGASQLSQISYDSRMSASAVVAKPEVQQDDSETVTDLALALEFLEISRLQKKPKPAQDEEATEGNIRRRHKDTTSEKPTTDEEEKEPQPEESKIPSSKEKVDEDSVEEDVAPIRDPATWFGFLTPPALRETQTQFKRALNACISVANARQIVEEKAQKYEELLNEKEKLKETEEIPATQESEVTPEENL</sequence>
<name>A0ABR2WB01_9FUNG</name>